<dbReference type="Gene3D" id="1.10.472.10">
    <property type="entry name" value="Cyclin-like"/>
    <property type="match status" value="2"/>
</dbReference>
<dbReference type="InterPro" id="IPR006671">
    <property type="entry name" value="Cyclin_N"/>
</dbReference>
<dbReference type="Pfam" id="PF00134">
    <property type="entry name" value="Cyclin_N"/>
    <property type="match status" value="2"/>
</dbReference>
<protein>
    <submittedName>
        <fullName evidence="4">Cyclin, Nterminal domain containing protein</fullName>
    </submittedName>
</protein>
<evidence type="ECO:0000313" key="5">
    <source>
        <dbReference type="Proteomes" id="UP000011083"/>
    </source>
</evidence>
<dbReference type="InterPro" id="IPR036915">
    <property type="entry name" value="Cyclin-like_sf"/>
</dbReference>
<dbReference type="AlphaFoldDB" id="L8H340"/>
<dbReference type="OrthoDB" id="10250320at2759"/>
<dbReference type="PANTHER" id="PTHR14248">
    <property type="entry name" value="CYCLIN Y, ISOFORM A"/>
    <property type="match status" value="1"/>
</dbReference>
<keyword evidence="1" id="KW-0195">Cyclin</keyword>
<dbReference type="SUPFAM" id="SSF47954">
    <property type="entry name" value="Cyclin-like"/>
    <property type="match status" value="2"/>
</dbReference>
<evidence type="ECO:0000313" key="4">
    <source>
        <dbReference type="EMBL" id="ELR19600.1"/>
    </source>
</evidence>
<feature type="region of interest" description="Disordered" evidence="2">
    <location>
        <begin position="241"/>
        <end position="270"/>
    </location>
</feature>
<dbReference type="VEuPathDB" id="AmoebaDB:ACA1_197900"/>
<dbReference type="EMBL" id="KB007932">
    <property type="protein sequence ID" value="ELR19600.1"/>
    <property type="molecule type" value="Genomic_DNA"/>
</dbReference>
<dbReference type="InterPro" id="IPR013763">
    <property type="entry name" value="Cyclin-like_dom"/>
</dbReference>
<feature type="compositionally biased region" description="Low complexity" evidence="2">
    <location>
        <begin position="259"/>
        <end position="270"/>
    </location>
</feature>
<sequence>MATAIWYHSTAGQDATPVLFEIFDEREYPIVKGPVDVSAPTQKDIYRFVFSIFKAEKLPAECAILCLAYIERLIANTKITLHGTNWRRVTLGALILASKVWEDQAVWNVDFLSVFPNVNVNDLNKLEKYFLGLLTYNVSLKASEYCKYYFELRELAEKDSKSFPLLPLTTADAQRLEQRAIETERRVKKLQRTSSADALPLKSPRALHYEGTCVWVLLLLPALDSSHVVWWQPGLRAREASDDQITPSAPKLSLRDGGANATAAPSPAKKSALPRHLQTLHFRREKSNSTSSLYVNSTISAPNLDQYGDGDLVPLHRGQDATPVLFEIFDEREYPIVKGPVDVSAPTQKDIYRFVFSIFKAEKLPAECAILCLAYIERLIANTKITLHGTNWRRVTLGALILASKVWEDQAVWNVDFLSVFPNVNVNDLNKLEKYFLGLLTYNVSLKASEYCKYYFELRELAEKDSKSFPLLPLTTADAQRLEQRAIETERRVKKLQRTSSADALPLKSPRAVLN</sequence>
<evidence type="ECO:0000259" key="3">
    <source>
        <dbReference type="SMART" id="SM00385"/>
    </source>
</evidence>
<dbReference type="RefSeq" id="XP_004341692.1">
    <property type="nucleotide sequence ID" value="XM_004341644.1"/>
</dbReference>
<evidence type="ECO:0000256" key="2">
    <source>
        <dbReference type="SAM" id="MobiDB-lite"/>
    </source>
</evidence>
<dbReference type="STRING" id="1257118.L8H340"/>
<evidence type="ECO:0000256" key="1">
    <source>
        <dbReference type="RuleBase" id="RU000383"/>
    </source>
</evidence>
<reference evidence="4 5" key="1">
    <citation type="journal article" date="2013" name="Genome Biol.">
        <title>Genome of Acanthamoeba castellanii highlights extensive lateral gene transfer and early evolution of tyrosine kinase signaling.</title>
        <authorList>
            <person name="Clarke M."/>
            <person name="Lohan A.J."/>
            <person name="Liu B."/>
            <person name="Lagkouvardos I."/>
            <person name="Roy S."/>
            <person name="Zafar N."/>
            <person name="Bertelli C."/>
            <person name="Schilde C."/>
            <person name="Kianianmomeni A."/>
            <person name="Burglin T.R."/>
            <person name="Frech C."/>
            <person name="Turcotte B."/>
            <person name="Kopec K.O."/>
            <person name="Synnott J.M."/>
            <person name="Choo C."/>
            <person name="Paponov I."/>
            <person name="Finkler A."/>
            <person name="Soon Heng Tan C."/>
            <person name="Hutchins A.P."/>
            <person name="Weinmeier T."/>
            <person name="Rattei T."/>
            <person name="Chu J.S."/>
            <person name="Gimenez G."/>
            <person name="Irimia M."/>
            <person name="Rigden D.J."/>
            <person name="Fitzpatrick D.A."/>
            <person name="Lorenzo-Morales J."/>
            <person name="Bateman A."/>
            <person name="Chiu C.H."/>
            <person name="Tang P."/>
            <person name="Hegemann P."/>
            <person name="Fromm H."/>
            <person name="Raoult D."/>
            <person name="Greub G."/>
            <person name="Miranda-Saavedra D."/>
            <person name="Chen N."/>
            <person name="Nash P."/>
            <person name="Ginger M.L."/>
            <person name="Horn M."/>
            <person name="Schaap P."/>
            <person name="Caler L."/>
            <person name="Loftus B."/>
        </authorList>
    </citation>
    <scope>NUCLEOTIDE SEQUENCE [LARGE SCALE GENOMIC DNA]</scope>
    <source>
        <strain evidence="4 5">Neff</strain>
    </source>
</reference>
<feature type="domain" description="Cyclin-like" evidence="3">
    <location>
        <begin position="353"/>
        <end position="438"/>
    </location>
</feature>
<accession>L8H340</accession>
<dbReference type="KEGG" id="acan:ACA1_197900"/>
<dbReference type="Proteomes" id="UP000011083">
    <property type="component" value="Unassembled WGS sequence"/>
</dbReference>
<dbReference type="SMART" id="SM00385">
    <property type="entry name" value="CYCLIN"/>
    <property type="match status" value="2"/>
</dbReference>
<dbReference type="GeneID" id="14920423"/>
<organism evidence="4 5">
    <name type="scientific">Acanthamoeba castellanii (strain ATCC 30010 / Neff)</name>
    <dbReference type="NCBI Taxonomy" id="1257118"/>
    <lineage>
        <taxon>Eukaryota</taxon>
        <taxon>Amoebozoa</taxon>
        <taxon>Discosea</taxon>
        <taxon>Longamoebia</taxon>
        <taxon>Centramoebida</taxon>
        <taxon>Acanthamoebidae</taxon>
        <taxon>Acanthamoeba</taxon>
    </lineage>
</organism>
<gene>
    <name evidence="4" type="ORF">ACA1_197900</name>
</gene>
<feature type="domain" description="Cyclin-like" evidence="3">
    <location>
        <begin position="47"/>
        <end position="132"/>
    </location>
</feature>
<comment type="similarity">
    <text evidence="1">Belongs to the cyclin family.</text>
</comment>
<proteinExistence type="inferred from homology"/>
<keyword evidence="5" id="KW-1185">Reference proteome</keyword>
<name>L8H340_ACACF</name>
<dbReference type="CDD" id="cd20540">
    <property type="entry name" value="CYCLIN_CCNY_like"/>
    <property type="match status" value="2"/>
</dbReference>